<feature type="transmembrane region" description="Helical" evidence="1">
    <location>
        <begin position="85"/>
        <end position="105"/>
    </location>
</feature>
<dbReference type="AlphaFoldDB" id="A0A2T4PR84"/>
<sequence>MQVKQLYMILIQILVLFMIISLIFSQTPVAFVVIYAISAAILILHIHLTKHSWKVKSIFTITYIAILVLQEVYISVGVFDQQALWITLFIKKLIAIIIIFIPYFVRYLHYIYTIEHQFAMNELSSVSFDMIRDVVKRKNSFKSNITKGKVALSKENINEIANDIPRHSYFKYLNKDILNDNYFKDCENSLTDEHVYIIISSTGSSASELISLFTRKIYNHVSLSFDKELRTTISYNGGENVTLPGLNQEQLQSFNKKSDASIMVYKINVPKENKKIMIEKIREINETGSAYNLVGLVTKISIRPNIMFCSQFVYNILKIGNVHYFDVEQTKVKPTDFIENDYYRKLQFCYEIQFNELKA</sequence>
<feature type="transmembrane region" description="Helical" evidence="1">
    <location>
        <begin position="7"/>
        <end position="24"/>
    </location>
</feature>
<evidence type="ECO:0000313" key="2">
    <source>
        <dbReference type="EMBL" id="PTI28520.1"/>
    </source>
</evidence>
<feature type="transmembrane region" description="Helical" evidence="1">
    <location>
        <begin position="30"/>
        <end position="48"/>
    </location>
</feature>
<dbReference type="Proteomes" id="UP000241209">
    <property type="component" value="Unassembled WGS sequence"/>
</dbReference>
<comment type="caution">
    <text evidence="2">The sequence shown here is derived from an EMBL/GenBank/DDBJ whole genome shotgun (WGS) entry which is preliminary data.</text>
</comment>
<evidence type="ECO:0008006" key="4">
    <source>
        <dbReference type="Google" id="ProtNLM"/>
    </source>
</evidence>
<reference evidence="2 3" key="1">
    <citation type="journal article" date="2016" name="Front. Microbiol.">
        <title>Comprehensive Phylogenetic Analysis of Bovine Non-aureus Staphylococci Species Based on Whole-Genome Sequencing.</title>
        <authorList>
            <person name="Naushad S."/>
            <person name="Barkema H.W."/>
            <person name="Luby C."/>
            <person name="Condas L.A."/>
            <person name="Nobrega D.B."/>
            <person name="Carson D.A."/>
            <person name="De Buck J."/>
        </authorList>
    </citation>
    <scope>NUCLEOTIDE SEQUENCE [LARGE SCALE GENOMIC DNA]</scope>
    <source>
        <strain evidence="2 3">SNUC 2204</strain>
    </source>
</reference>
<keyword evidence="1" id="KW-0812">Transmembrane</keyword>
<evidence type="ECO:0000313" key="3">
    <source>
        <dbReference type="Proteomes" id="UP000241209"/>
    </source>
</evidence>
<dbReference type="SUPFAM" id="SSF54001">
    <property type="entry name" value="Cysteine proteinases"/>
    <property type="match status" value="1"/>
</dbReference>
<name>A0A2T4PR84_9STAP</name>
<dbReference type="Gene3D" id="3.90.1720.10">
    <property type="entry name" value="endopeptidase domain like (from Nostoc punctiforme)"/>
    <property type="match status" value="1"/>
</dbReference>
<dbReference type="EMBL" id="PZFK01000027">
    <property type="protein sequence ID" value="PTI28520.1"/>
    <property type="molecule type" value="Genomic_DNA"/>
</dbReference>
<feature type="transmembrane region" description="Helical" evidence="1">
    <location>
        <begin position="60"/>
        <end position="79"/>
    </location>
</feature>
<organism evidence="2 3">
    <name type="scientific">Mammaliicoccus vitulinus</name>
    <dbReference type="NCBI Taxonomy" id="71237"/>
    <lineage>
        <taxon>Bacteria</taxon>
        <taxon>Bacillati</taxon>
        <taxon>Bacillota</taxon>
        <taxon>Bacilli</taxon>
        <taxon>Bacillales</taxon>
        <taxon>Staphylococcaceae</taxon>
        <taxon>Mammaliicoccus</taxon>
    </lineage>
</organism>
<keyword evidence="1" id="KW-0472">Membrane</keyword>
<dbReference type="InterPro" id="IPR038765">
    <property type="entry name" value="Papain-like_cys_pep_sf"/>
</dbReference>
<proteinExistence type="predicted"/>
<dbReference type="STRING" id="1167632.GCA_000286335_01618"/>
<dbReference type="GeneID" id="64116314"/>
<dbReference type="RefSeq" id="WP_107557247.1">
    <property type="nucleotide sequence ID" value="NZ_BMDF01000002.1"/>
</dbReference>
<keyword evidence="1" id="KW-1133">Transmembrane helix</keyword>
<gene>
    <name evidence="2" type="ORF">BU072_11325</name>
</gene>
<accession>A0A2T4PR84</accession>
<protein>
    <recommendedName>
        <fullName evidence="4">Permuted papain-like amidase YaeF/Yiix C92 family enzyme</fullName>
    </recommendedName>
</protein>
<evidence type="ECO:0000256" key="1">
    <source>
        <dbReference type="SAM" id="Phobius"/>
    </source>
</evidence>